<dbReference type="InterPro" id="IPR000836">
    <property type="entry name" value="PRTase_dom"/>
</dbReference>
<dbReference type="Pfam" id="PF00156">
    <property type="entry name" value="Pribosyltran"/>
    <property type="match status" value="1"/>
</dbReference>
<dbReference type="PANTHER" id="PTHR47505:SF1">
    <property type="entry name" value="DNA UTILIZATION PROTEIN YHGH"/>
    <property type="match status" value="1"/>
</dbReference>
<dbReference type="SUPFAM" id="SSF53271">
    <property type="entry name" value="PRTase-like"/>
    <property type="match status" value="1"/>
</dbReference>
<dbReference type="RefSeq" id="WP_168912369.1">
    <property type="nucleotide sequence ID" value="NZ_JABACI010000002.1"/>
</dbReference>
<reference evidence="3 4" key="1">
    <citation type="submission" date="2020-04" db="EMBL/GenBank/DDBJ databases">
        <title>CFH 90308 Microbacterium sp.</title>
        <authorList>
            <person name="Nie G."/>
            <person name="Ming H."/>
            <person name="Xia T."/>
        </authorList>
    </citation>
    <scope>NUCLEOTIDE SEQUENCE [LARGE SCALE GENOMIC DNA]</scope>
    <source>
        <strain evidence="3 4">CFH 90308</strain>
    </source>
</reference>
<dbReference type="InterPro" id="IPR029057">
    <property type="entry name" value="PRTase-like"/>
</dbReference>
<evidence type="ECO:0000313" key="3">
    <source>
        <dbReference type="EMBL" id="NLP83883.1"/>
    </source>
</evidence>
<dbReference type="InterPro" id="IPR051910">
    <property type="entry name" value="ComF/GntX_DNA_util-trans"/>
</dbReference>
<comment type="caution">
    <text evidence="3">The sequence shown here is derived from an EMBL/GenBank/DDBJ whole genome shotgun (WGS) entry which is preliminary data.</text>
</comment>
<evidence type="ECO:0000313" key="4">
    <source>
        <dbReference type="Proteomes" id="UP001429745"/>
    </source>
</evidence>
<keyword evidence="4" id="KW-1185">Reference proteome</keyword>
<comment type="similarity">
    <text evidence="1">Belongs to the ComF/GntX family.</text>
</comment>
<dbReference type="PANTHER" id="PTHR47505">
    <property type="entry name" value="DNA UTILIZATION PROTEIN YHGH"/>
    <property type="match status" value="1"/>
</dbReference>
<evidence type="ECO:0000256" key="1">
    <source>
        <dbReference type="ARBA" id="ARBA00008007"/>
    </source>
</evidence>
<dbReference type="EMBL" id="JABACI010000002">
    <property type="protein sequence ID" value="NLP83883.1"/>
    <property type="molecule type" value="Genomic_DNA"/>
</dbReference>
<organism evidence="3 4">
    <name type="scientific">Microbacterium salsuginis</name>
    <dbReference type="NCBI Taxonomy" id="2722803"/>
    <lineage>
        <taxon>Bacteria</taxon>
        <taxon>Bacillati</taxon>
        <taxon>Actinomycetota</taxon>
        <taxon>Actinomycetes</taxon>
        <taxon>Micrococcales</taxon>
        <taxon>Microbacteriaceae</taxon>
        <taxon>Microbacterium</taxon>
    </lineage>
</organism>
<protein>
    <submittedName>
        <fullName evidence="3">ComF family protein</fullName>
    </submittedName>
</protein>
<proteinExistence type="inferred from homology"/>
<gene>
    <name evidence="3" type="ORF">HF576_08490</name>
</gene>
<name>A0ABX1KC27_9MICO</name>
<dbReference type="Proteomes" id="UP001429745">
    <property type="component" value="Unassembled WGS sequence"/>
</dbReference>
<dbReference type="Gene3D" id="3.40.50.2020">
    <property type="match status" value="1"/>
</dbReference>
<feature type="domain" description="Phosphoribosyltransferase" evidence="2">
    <location>
        <begin position="167"/>
        <end position="221"/>
    </location>
</feature>
<accession>A0ABX1KC27</accession>
<evidence type="ECO:0000259" key="2">
    <source>
        <dbReference type="Pfam" id="PF00156"/>
    </source>
</evidence>
<sequence length="232" mass="24958">MIADLSDAFRQACAEALALLLPVACAGCDESDVVLCERCVLALSPEPRRRLIGAGETSFPVWSGLRFEAVPARVIRALKEDGRTGLARALAPALRAALEAAGGVSGVTVVVMPTSWASFRRRGYRVPDLIARRAGVRVHPLLRQTRRVHDQRRLDRDGRRRNVEGSMRATDAAGRRVIVVDDVVTTGASVAEAVRALRDAGAEVVAAVTVAATPRRAARTDEPQPAAFQTHR</sequence>